<dbReference type="PANTHER" id="PTHR30478">
    <property type="entry name" value="DNA POLYMERASE III SUBUNIT BETA"/>
    <property type="match status" value="1"/>
</dbReference>
<dbReference type="InterPro" id="IPR022635">
    <property type="entry name" value="DNA_polIII_beta_C"/>
</dbReference>
<dbReference type="PIRSF" id="PIRSF000804">
    <property type="entry name" value="DNA_pol_III_b"/>
    <property type="match status" value="1"/>
</dbReference>
<evidence type="ECO:0000256" key="2">
    <source>
        <dbReference type="ARBA" id="ARBA00010752"/>
    </source>
</evidence>
<dbReference type="Pfam" id="PF02768">
    <property type="entry name" value="DNA_pol3_beta_3"/>
    <property type="match status" value="1"/>
</dbReference>
<dbReference type="Gene3D" id="3.10.150.10">
    <property type="entry name" value="DNA Polymerase III, subunit A, domain 2"/>
    <property type="match status" value="3"/>
</dbReference>
<keyword evidence="4 10" id="KW-0963">Cytoplasm</keyword>
<dbReference type="CDD" id="cd00140">
    <property type="entry name" value="beta_clamp"/>
    <property type="match status" value="1"/>
</dbReference>
<sequence>MYKSTVARDSDHSSPVFALPDSSSRNFKQVLITQLHEARDETMHFTIQREALLKPLQLVAGVVERRQTLPVLSNVLLVVEGQQLSLTGTDLEVELVGRVALEDAAEPGEITVPARKLMDICKSLPSDAMIDIRVDEQKLLVKAGRSRFSLSTLPANDFPTVEEGPGSLTFDLVQGKLRRLIERTSFAMAQQDVRYYLNGMLLEVQTGVLRAVATDGHRLAMCAMSAAIEQVERHQVIVPRKGILELARLLTEQDGNVSIVLGQHHIRATTGEFTFTSKLVDGKFPDYERVLPRGGDKVVIADRQGLREAFSRTAILSNEKYRGIRLQLASSLLKIQANNPEQEEAEEEIVVDYTGSTLEIGFNVSYLLDVLGVMTTDQVRLILSDANSSALVQEADNDDSSYVVMPMRL</sequence>
<reference evidence="15 16" key="1">
    <citation type="submission" date="2016-10" db="EMBL/GenBank/DDBJ databases">
        <authorList>
            <person name="Varghese N."/>
            <person name="Submissions S."/>
        </authorList>
    </citation>
    <scope>NUCLEOTIDE SEQUENCE [LARGE SCALE GENOMIC DNA]</scope>
    <source>
        <strain evidence="15 16">CIP 109853</strain>
    </source>
</reference>
<dbReference type="InterPro" id="IPR022634">
    <property type="entry name" value="DNA_polIII_beta_N"/>
</dbReference>
<comment type="caution">
    <text evidence="15">The sequence shown here is derived from an EMBL/GenBank/DDBJ whole genome shotgun (WGS) entry which is preliminary data.</text>
</comment>
<comment type="subunit">
    <text evidence="10">Forms a ring-shaped head-to-tail homodimer around DNA.</text>
</comment>
<dbReference type="Proteomes" id="UP000198512">
    <property type="component" value="Unassembled WGS sequence"/>
</dbReference>
<protein>
    <recommendedName>
        <fullName evidence="3 10">Beta sliding clamp</fullName>
    </recommendedName>
</protein>
<comment type="similarity">
    <text evidence="2 10">Belongs to the beta sliding clamp family.</text>
</comment>
<evidence type="ECO:0000256" key="10">
    <source>
        <dbReference type="PIRNR" id="PIRNR000804"/>
    </source>
</evidence>
<evidence type="ECO:0000256" key="8">
    <source>
        <dbReference type="ARBA" id="ARBA00022932"/>
    </source>
</evidence>
<keyword evidence="6 10" id="KW-0548">Nucleotidyltransferase</keyword>
<keyword evidence="8 10" id="KW-0239">DNA-directed DNA polymerase</keyword>
<evidence type="ECO:0000256" key="7">
    <source>
        <dbReference type="ARBA" id="ARBA00022705"/>
    </source>
</evidence>
<evidence type="ECO:0000259" key="14">
    <source>
        <dbReference type="Pfam" id="PF02768"/>
    </source>
</evidence>
<comment type="function">
    <text evidence="10">Confers DNA tethering and processivity to DNA polymerases and other proteins. Acts as a clamp, forming a ring around DNA (a reaction catalyzed by the clamp-loading complex) which diffuses in an ATP-independent manner freely and bidirectionally along dsDNA. Initially characterized for its ability to contact the catalytic subunit of DNA polymerase III (Pol III), a complex, multichain enzyme responsible for most of the replicative synthesis in bacteria; Pol III exhibits 3'-5' exonuclease proofreading activity. The beta chain is required for initiation of replication as well as for processivity of DNA replication.</text>
</comment>
<dbReference type="SMART" id="SM00480">
    <property type="entry name" value="POL3Bc"/>
    <property type="match status" value="1"/>
</dbReference>
<feature type="region of interest" description="Disordered" evidence="11">
    <location>
        <begin position="1"/>
        <end position="20"/>
    </location>
</feature>
<dbReference type="InterPro" id="IPR022637">
    <property type="entry name" value="DNA_polIII_beta_cen"/>
</dbReference>
<evidence type="ECO:0000256" key="3">
    <source>
        <dbReference type="ARBA" id="ARBA00021035"/>
    </source>
</evidence>
<evidence type="ECO:0000256" key="5">
    <source>
        <dbReference type="ARBA" id="ARBA00022679"/>
    </source>
</evidence>
<feature type="domain" description="DNA polymerase III beta sliding clamp central" evidence="13">
    <location>
        <begin position="173"/>
        <end position="286"/>
    </location>
</feature>
<evidence type="ECO:0000259" key="13">
    <source>
        <dbReference type="Pfam" id="PF02767"/>
    </source>
</evidence>
<feature type="domain" description="DNA polymerase III beta sliding clamp C-terminal" evidence="14">
    <location>
        <begin position="289"/>
        <end position="408"/>
    </location>
</feature>
<dbReference type="InterPro" id="IPR001001">
    <property type="entry name" value="DNA_polIII_beta"/>
</dbReference>
<keyword evidence="5 10" id="KW-0808">Transferase</keyword>
<keyword evidence="16" id="KW-1185">Reference proteome</keyword>
<evidence type="ECO:0000256" key="9">
    <source>
        <dbReference type="ARBA" id="ARBA00023125"/>
    </source>
</evidence>
<keyword evidence="7 10" id="KW-0235">DNA replication</keyword>
<comment type="subcellular location">
    <subcellularLocation>
        <location evidence="1 10">Cytoplasm</location>
    </subcellularLocation>
</comment>
<evidence type="ECO:0000313" key="15">
    <source>
        <dbReference type="EMBL" id="SEQ89847.1"/>
    </source>
</evidence>
<dbReference type="SUPFAM" id="SSF55979">
    <property type="entry name" value="DNA clamp"/>
    <property type="match status" value="3"/>
</dbReference>
<evidence type="ECO:0000259" key="12">
    <source>
        <dbReference type="Pfam" id="PF00712"/>
    </source>
</evidence>
<dbReference type="PANTHER" id="PTHR30478:SF0">
    <property type="entry name" value="BETA SLIDING CLAMP"/>
    <property type="match status" value="1"/>
</dbReference>
<dbReference type="Pfam" id="PF00712">
    <property type="entry name" value="DNA_pol3_beta"/>
    <property type="match status" value="1"/>
</dbReference>
<gene>
    <name evidence="15" type="ORF">SAMN05216600_111119</name>
</gene>
<evidence type="ECO:0000313" key="16">
    <source>
        <dbReference type="Proteomes" id="UP000198512"/>
    </source>
</evidence>
<name>A0ABY1BHS2_9PSED</name>
<keyword evidence="9" id="KW-0238">DNA-binding</keyword>
<evidence type="ECO:0000256" key="4">
    <source>
        <dbReference type="ARBA" id="ARBA00022490"/>
    </source>
</evidence>
<organism evidence="15 16">
    <name type="scientific">Pseudomonas cuatrocienegasensis</name>
    <dbReference type="NCBI Taxonomy" id="543360"/>
    <lineage>
        <taxon>Bacteria</taxon>
        <taxon>Pseudomonadati</taxon>
        <taxon>Pseudomonadota</taxon>
        <taxon>Gammaproteobacteria</taxon>
        <taxon>Pseudomonadales</taxon>
        <taxon>Pseudomonadaceae</taxon>
        <taxon>Pseudomonas</taxon>
    </lineage>
</organism>
<accession>A0ABY1BHS2</accession>
<evidence type="ECO:0000256" key="11">
    <source>
        <dbReference type="SAM" id="MobiDB-lite"/>
    </source>
</evidence>
<evidence type="ECO:0000256" key="1">
    <source>
        <dbReference type="ARBA" id="ARBA00004496"/>
    </source>
</evidence>
<dbReference type="NCBIfam" id="TIGR00663">
    <property type="entry name" value="dnan"/>
    <property type="match status" value="1"/>
</dbReference>
<dbReference type="EMBL" id="FOFP01000011">
    <property type="protein sequence ID" value="SEQ89847.1"/>
    <property type="molecule type" value="Genomic_DNA"/>
</dbReference>
<evidence type="ECO:0000256" key="6">
    <source>
        <dbReference type="ARBA" id="ARBA00022695"/>
    </source>
</evidence>
<proteinExistence type="inferred from homology"/>
<dbReference type="InterPro" id="IPR046938">
    <property type="entry name" value="DNA_clamp_sf"/>
</dbReference>
<feature type="compositionally biased region" description="Basic and acidic residues" evidence="11">
    <location>
        <begin position="1"/>
        <end position="12"/>
    </location>
</feature>
<dbReference type="Pfam" id="PF02767">
    <property type="entry name" value="DNA_pol3_beta_2"/>
    <property type="match status" value="1"/>
</dbReference>
<feature type="domain" description="DNA polymerase III beta sliding clamp N-terminal" evidence="12">
    <location>
        <begin position="43"/>
        <end position="161"/>
    </location>
</feature>